<evidence type="ECO:0000256" key="10">
    <source>
        <dbReference type="ARBA" id="ARBA00023170"/>
    </source>
</evidence>
<feature type="region of interest" description="Disordered" evidence="11">
    <location>
        <begin position="254"/>
        <end position="276"/>
    </location>
</feature>
<proteinExistence type="inferred from homology"/>
<keyword evidence="9 12" id="KW-0472">Membrane</keyword>
<keyword evidence="7" id="KW-0653">Protein transport</keyword>
<feature type="transmembrane region" description="Helical" evidence="12">
    <location>
        <begin position="81"/>
        <end position="102"/>
    </location>
</feature>
<evidence type="ECO:0000313" key="14">
    <source>
        <dbReference type="Proteomes" id="UP000242875"/>
    </source>
</evidence>
<name>A0A261XZ49_9FUNG</name>
<evidence type="ECO:0000256" key="7">
    <source>
        <dbReference type="ARBA" id="ARBA00022927"/>
    </source>
</evidence>
<comment type="caution">
    <text evidence="13">The sequence shown here is derived from an EMBL/GenBank/DDBJ whole genome shotgun (WGS) entry which is preliminary data.</text>
</comment>
<evidence type="ECO:0000256" key="5">
    <source>
        <dbReference type="ARBA" id="ARBA00022824"/>
    </source>
</evidence>
<dbReference type="AlphaFoldDB" id="A0A261XZ49"/>
<dbReference type="Pfam" id="PF00810">
    <property type="entry name" value="ER_lumen_recept"/>
    <property type="match status" value="1"/>
</dbReference>
<feature type="transmembrane region" description="Helical" evidence="12">
    <location>
        <begin position="108"/>
        <end position="127"/>
    </location>
</feature>
<dbReference type="GO" id="GO:0046923">
    <property type="term" value="F:ER retention sequence binding"/>
    <property type="evidence" value="ECO:0007669"/>
    <property type="project" value="InterPro"/>
</dbReference>
<accession>A0A261XZ49</accession>
<keyword evidence="4 12" id="KW-0812">Transmembrane</keyword>
<dbReference type="GO" id="GO:0015031">
    <property type="term" value="P:protein transport"/>
    <property type="evidence" value="ECO:0007669"/>
    <property type="project" value="UniProtKB-KW"/>
</dbReference>
<evidence type="ECO:0000256" key="11">
    <source>
        <dbReference type="SAM" id="MobiDB-lite"/>
    </source>
</evidence>
<dbReference type="OrthoDB" id="7694678at2759"/>
<reference evidence="13 14" key="1">
    <citation type="journal article" date="2017" name="Mycologia">
        <title>Bifiguratus adelaidae, gen. et sp. nov., a new member of Mucoromycotina in endophytic and soil-dwelling habitats.</title>
        <authorList>
            <person name="Torres-Cruz T.J."/>
            <person name="Billingsley Tobias T.L."/>
            <person name="Almatruk M."/>
            <person name="Hesse C."/>
            <person name="Kuske C.R."/>
            <person name="Desiro A."/>
            <person name="Benucci G.M."/>
            <person name="Bonito G."/>
            <person name="Stajich J.E."/>
            <person name="Dunlap C."/>
            <person name="Arnold A.E."/>
            <person name="Porras-Alfaro A."/>
        </authorList>
    </citation>
    <scope>NUCLEOTIDE SEQUENCE [LARGE SCALE GENOMIC DNA]</scope>
    <source>
        <strain evidence="13 14">AZ0501</strain>
    </source>
</reference>
<evidence type="ECO:0000256" key="9">
    <source>
        <dbReference type="ARBA" id="ARBA00023136"/>
    </source>
</evidence>
<organism evidence="13 14">
    <name type="scientific">Bifiguratus adelaidae</name>
    <dbReference type="NCBI Taxonomy" id="1938954"/>
    <lineage>
        <taxon>Eukaryota</taxon>
        <taxon>Fungi</taxon>
        <taxon>Fungi incertae sedis</taxon>
        <taxon>Mucoromycota</taxon>
        <taxon>Mucoromycotina</taxon>
        <taxon>Endogonomycetes</taxon>
        <taxon>Endogonales</taxon>
        <taxon>Endogonales incertae sedis</taxon>
        <taxon>Bifiguratus</taxon>
    </lineage>
</organism>
<feature type="transmembrane region" description="Helical" evidence="12">
    <location>
        <begin position="139"/>
        <end position="157"/>
    </location>
</feature>
<evidence type="ECO:0000256" key="3">
    <source>
        <dbReference type="ARBA" id="ARBA00022448"/>
    </source>
</evidence>
<dbReference type="Proteomes" id="UP000242875">
    <property type="component" value="Unassembled WGS sequence"/>
</dbReference>
<evidence type="ECO:0000256" key="6">
    <source>
        <dbReference type="ARBA" id="ARBA00022892"/>
    </source>
</evidence>
<gene>
    <name evidence="13" type="ORF">BZG36_03736</name>
</gene>
<dbReference type="GO" id="GO:0005789">
    <property type="term" value="C:endoplasmic reticulum membrane"/>
    <property type="evidence" value="ECO:0007669"/>
    <property type="project" value="UniProtKB-SubCell"/>
</dbReference>
<protein>
    <recommendedName>
        <fullName evidence="15">ER lumen protein-retaining receptor</fullName>
    </recommendedName>
</protein>
<dbReference type="GO" id="GO:0016192">
    <property type="term" value="P:vesicle-mediated transport"/>
    <property type="evidence" value="ECO:0007669"/>
    <property type="project" value="UniProtKB-KW"/>
</dbReference>
<keyword evidence="3" id="KW-0813">Transport</keyword>
<keyword evidence="5" id="KW-0256">Endoplasmic reticulum</keyword>
<evidence type="ECO:0000256" key="12">
    <source>
        <dbReference type="SAM" id="Phobius"/>
    </source>
</evidence>
<evidence type="ECO:0000256" key="8">
    <source>
        <dbReference type="ARBA" id="ARBA00022989"/>
    </source>
</evidence>
<keyword evidence="6" id="KW-0931">ER-Golgi transport</keyword>
<keyword evidence="10" id="KW-0675">Receptor</keyword>
<comment type="subcellular location">
    <subcellularLocation>
        <location evidence="1">Endoplasmic reticulum membrane</location>
        <topology evidence="1">Multi-pass membrane protein</topology>
    </subcellularLocation>
</comment>
<evidence type="ECO:0000256" key="2">
    <source>
        <dbReference type="ARBA" id="ARBA00010120"/>
    </source>
</evidence>
<evidence type="ECO:0008006" key="15">
    <source>
        <dbReference type="Google" id="ProtNLM"/>
    </source>
</evidence>
<keyword evidence="14" id="KW-1185">Reference proteome</keyword>
<feature type="transmembrane region" description="Helical" evidence="12">
    <location>
        <begin position="169"/>
        <end position="188"/>
    </location>
</feature>
<evidence type="ECO:0000256" key="4">
    <source>
        <dbReference type="ARBA" id="ARBA00022692"/>
    </source>
</evidence>
<dbReference type="GO" id="GO:0006621">
    <property type="term" value="P:protein retention in ER lumen"/>
    <property type="evidence" value="ECO:0007669"/>
    <property type="project" value="InterPro"/>
</dbReference>
<dbReference type="EMBL" id="MVBO01000076">
    <property type="protein sequence ID" value="OZJ03623.1"/>
    <property type="molecule type" value="Genomic_DNA"/>
</dbReference>
<dbReference type="InterPro" id="IPR000133">
    <property type="entry name" value="ER_ret_rcpt"/>
</dbReference>
<dbReference type="PRINTS" id="PR00660">
    <property type="entry name" value="ERLUMENR"/>
</dbReference>
<keyword evidence="8 12" id="KW-1133">Transmembrane helix</keyword>
<dbReference type="PANTHER" id="PTHR10585">
    <property type="entry name" value="ER LUMEN PROTEIN RETAINING RECEPTOR"/>
    <property type="match status" value="1"/>
</dbReference>
<evidence type="ECO:0000313" key="13">
    <source>
        <dbReference type="EMBL" id="OZJ03623.1"/>
    </source>
</evidence>
<evidence type="ECO:0000256" key="1">
    <source>
        <dbReference type="ARBA" id="ARBA00004477"/>
    </source>
</evidence>
<sequence>MTRIIVGVTHKAVTERACCRMNVFRYLADGSHLVSKCILIWAIHWNKSAEGVSLLTQCLYVVVFISRYLDLFDRHAEGFTFLAAYNFGFKVFYIFSSIYIVLLMVKLLWTFSIILESVCVLPQLLLLRQTTIPTVIDSYYLLALGSYRGLYILNWIYRGATEHFFDPISVVFGVIQTLLYVDFAWIYWSRQRVKLRGGGIIDSEDIGRGLLLRRIISHGRGSFDEEAGQLMGDGMMSDEDHDTDSDVVHQAEVHPGVSSVDPADSAEGLHVQRISR</sequence>
<comment type="similarity">
    <text evidence="2">Belongs to the ERD2 family.</text>
</comment>